<evidence type="ECO:0000256" key="1">
    <source>
        <dbReference type="ARBA" id="ARBA00023186"/>
    </source>
</evidence>
<protein>
    <submittedName>
        <fullName evidence="4">DnaJ heat shock protein family (Hsp40) member B2</fullName>
    </submittedName>
</protein>
<reference evidence="4" key="3">
    <citation type="submission" date="2025-09" db="UniProtKB">
        <authorList>
            <consortium name="Ensembl"/>
        </authorList>
    </citation>
    <scope>IDENTIFICATION</scope>
</reference>
<dbReference type="GO" id="GO:0036503">
    <property type="term" value="P:ERAD pathway"/>
    <property type="evidence" value="ECO:0007669"/>
    <property type="project" value="TreeGrafter"/>
</dbReference>
<reference evidence="4" key="1">
    <citation type="submission" date="2019-08" db="EMBL/GenBank/DDBJ databases">
        <title>Three high-quality genomes provides insights into domestication of ducks.</title>
        <authorList>
            <person name="Hou Z.C."/>
            <person name="Zhu F."/>
            <person name="Yin Z.T."/>
            <person name="Zhang F."/>
        </authorList>
    </citation>
    <scope>NUCLEOTIDE SEQUENCE [LARGE SCALE GENOMIC DNA]</scope>
</reference>
<dbReference type="CDD" id="cd06257">
    <property type="entry name" value="DnaJ"/>
    <property type="match status" value="1"/>
</dbReference>
<dbReference type="GO" id="GO:0030544">
    <property type="term" value="F:Hsp70 protein binding"/>
    <property type="evidence" value="ECO:0007669"/>
    <property type="project" value="InterPro"/>
</dbReference>
<reference evidence="4" key="2">
    <citation type="submission" date="2025-08" db="UniProtKB">
        <authorList>
            <consortium name="Ensembl"/>
        </authorList>
    </citation>
    <scope>IDENTIFICATION</scope>
</reference>
<keyword evidence="1" id="KW-0143">Chaperone</keyword>
<dbReference type="GO" id="GO:0005829">
    <property type="term" value="C:cytosol"/>
    <property type="evidence" value="ECO:0007669"/>
    <property type="project" value="TreeGrafter"/>
</dbReference>
<feature type="compositionally biased region" description="Pro residues" evidence="2">
    <location>
        <begin position="221"/>
        <end position="233"/>
    </location>
</feature>
<name>A0A8B9SLI3_ANAPL</name>
<dbReference type="SMART" id="SM00271">
    <property type="entry name" value="DnaJ"/>
    <property type="match status" value="1"/>
</dbReference>
<feature type="region of interest" description="Disordered" evidence="2">
    <location>
        <begin position="215"/>
        <end position="244"/>
    </location>
</feature>
<dbReference type="Gene3D" id="1.10.287.110">
    <property type="entry name" value="DnaJ domain"/>
    <property type="match status" value="1"/>
</dbReference>
<dbReference type="GO" id="GO:0001671">
    <property type="term" value="F:ATPase activator activity"/>
    <property type="evidence" value="ECO:0007669"/>
    <property type="project" value="TreeGrafter"/>
</dbReference>
<dbReference type="PRINTS" id="PR00625">
    <property type="entry name" value="JDOMAIN"/>
</dbReference>
<dbReference type="GO" id="GO:0032436">
    <property type="term" value="P:positive regulation of proteasomal ubiquitin-dependent protein catabolic process"/>
    <property type="evidence" value="ECO:0007669"/>
    <property type="project" value="TreeGrafter"/>
</dbReference>
<dbReference type="Ensembl" id="ENSAPLT00020008589.1">
    <property type="protein sequence ID" value="ENSAPLP00020007977.1"/>
    <property type="gene ID" value="ENSAPLG00020005859.1"/>
</dbReference>
<dbReference type="InterPro" id="IPR036869">
    <property type="entry name" value="J_dom_sf"/>
</dbReference>
<organism evidence="4 5">
    <name type="scientific">Anas platyrhynchos</name>
    <name type="common">Mallard</name>
    <name type="synonym">Anas boschas</name>
    <dbReference type="NCBI Taxonomy" id="8839"/>
    <lineage>
        <taxon>Eukaryota</taxon>
        <taxon>Metazoa</taxon>
        <taxon>Chordata</taxon>
        <taxon>Craniata</taxon>
        <taxon>Vertebrata</taxon>
        <taxon>Euteleostomi</taxon>
        <taxon>Archelosauria</taxon>
        <taxon>Archosauria</taxon>
        <taxon>Dinosauria</taxon>
        <taxon>Saurischia</taxon>
        <taxon>Theropoda</taxon>
        <taxon>Coelurosauria</taxon>
        <taxon>Aves</taxon>
        <taxon>Neognathae</taxon>
        <taxon>Galloanserae</taxon>
        <taxon>Anseriformes</taxon>
        <taxon>Anatidae</taxon>
        <taxon>Anatinae</taxon>
        <taxon>Anas</taxon>
    </lineage>
</organism>
<dbReference type="PANTHER" id="PTHR45168">
    <property type="entry name" value="DNAJ HOMOLOG SUBFAMILY B MEMBER 2"/>
    <property type="match status" value="1"/>
</dbReference>
<dbReference type="PROSITE" id="PS50076">
    <property type="entry name" value="DNAJ_2"/>
    <property type="match status" value="1"/>
</dbReference>
<feature type="domain" description="J" evidence="3">
    <location>
        <begin position="3"/>
        <end position="69"/>
    </location>
</feature>
<dbReference type="GO" id="GO:0005789">
    <property type="term" value="C:endoplasmic reticulum membrane"/>
    <property type="evidence" value="ECO:0007669"/>
    <property type="project" value="TreeGrafter"/>
</dbReference>
<dbReference type="GO" id="GO:0042026">
    <property type="term" value="P:protein refolding"/>
    <property type="evidence" value="ECO:0007669"/>
    <property type="project" value="TreeGrafter"/>
</dbReference>
<evidence type="ECO:0000313" key="5">
    <source>
        <dbReference type="Proteomes" id="UP000694400"/>
    </source>
</evidence>
<dbReference type="InterPro" id="IPR043183">
    <property type="entry name" value="DNJB2/6-like"/>
</dbReference>
<feature type="compositionally biased region" description="Pro residues" evidence="2">
    <location>
        <begin position="279"/>
        <end position="291"/>
    </location>
</feature>
<dbReference type="AlphaFoldDB" id="A0A8B9SLI3"/>
<dbReference type="GO" id="GO:0051082">
    <property type="term" value="F:unfolded protein binding"/>
    <property type="evidence" value="ECO:0007669"/>
    <property type="project" value="InterPro"/>
</dbReference>
<feature type="region of interest" description="Disordered" evidence="2">
    <location>
        <begin position="262"/>
        <end position="332"/>
    </location>
</feature>
<evidence type="ECO:0000256" key="2">
    <source>
        <dbReference type="SAM" id="MobiDB-lite"/>
    </source>
</evidence>
<dbReference type="InterPro" id="IPR001623">
    <property type="entry name" value="DnaJ_domain"/>
</dbReference>
<evidence type="ECO:0000313" key="4">
    <source>
        <dbReference type="Ensembl" id="ENSAPLP00020007977.1"/>
    </source>
</evidence>
<dbReference type="PANTHER" id="PTHR45168:SF1">
    <property type="entry name" value="DNAJ HOMOLOG SUBFAMILY B MEMBER 2"/>
    <property type="match status" value="1"/>
</dbReference>
<proteinExistence type="predicted"/>
<dbReference type="InterPro" id="IPR003903">
    <property type="entry name" value="UIM_dom"/>
</dbReference>
<sequence length="332" mass="36071">MVDYYEALGVSRTATADDIKKAYRKAALKWHPDKNPDNKEYAEQKFKEIAEAYEVLSDKQKRDIYDRYGKEGLMGAGPGGSRADAGAPEFTFTFRSAHDVFREFFGGRDPFADFFDEMLPFSELRGAWPPAPRRGPLLLRISSPRPSAPAADAGLGFRSVSTSTTFVNGRRITTKRIIENGRERVEVEEDGELKSIHIDGVPDDMALGLELSRREQRAFPSPRPPSPPPPAPQRPHSSSPVCLYTDSEDEDEDLQLAMAYSLSEMEAAGHHPAGGHGPSAPPAPGGSPGPPAAGTARRNRGGPTREPPGAGSPSAAGHEPVPKAKQWHCHLL</sequence>
<accession>A0A8B9SLI3</accession>
<dbReference type="PROSITE" id="PS50330">
    <property type="entry name" value="UIM"/>
    <property type="match status" value="1"/>
</dbReference>
<evidence type="ECO:0000259" key="3">
    <source>
        <dbReference type="PROSITE" id="PS50076"/>
    </source>
</evidence>
<dbReference type="SMART" id="SM00726">
    <property type="entry name" value="UIM"/>
    <property type="match status" value="2"/>
</dbReference>
<dbReference type="InterPro" id="IPR018253">
    <property type="entry name" value="DnaJ_domain_CS"/>
</dbReference>
<dbReference type="PROSITE" id="PS00636">
    <property type="entry name" value="DNAJ_1"/>
    <property type="match status" value="1"/>
</dbReference>
<dbReference type="Gene3D" id="6.10.140.100">
    <property type="match status" value="1"/>
</dbReference>
<dbReference type="FunFam" id="1.10.287.110:FF:000021">
    <property type="entry name" value="DnaJ (Hsp40) homolog, subfamily B, member 2"/>
    <property type="match status" value="1"/>
</dbReference>
<dbReference type="Proteomes" id="UP000694400">
    <property type="component" value="Chromosome 6"/>
</dbReference>
<dbReference type="Pfam" id="PF00226">
    <property type="entry name" value="DnaJ"/>
    <property type="match status" value="1"/>
</dbReference>
<dbReference type="SUPFAM" id="SSF46565">
    <property type="entry name" value="Chaperone J-domain"/>
    <property type="match status" value="1"/>
</dbReference>